<dbReference type="RefSeq" id="WP_238191109.1">
    <property type="nucleotide sequence ID" value="NZ_BPQJ01000010.1"/>
</dbReference>
<dbReference type="PANTHER" id="PTHR36842:SF1">
    <property type="entry name" value="PROTEIN TOLB"/>
    <property type="match status" value="1"/>
</dbReference>
<dbReference type="Gene3D" id="2.120.10.30">
    <property type="entry name" value="TolB, C-terminal domain"/>
    <property type="match status" value="1"/>
</dbReference>
<dbReference type="Gene3D" id="2.170.16.10">
    <property type="entry name" value="Hedgehog/Intein (Hint) domain"/>
    <property type="match status" value="1"/>
</dbReference>
<reference evidence="4" key="2">
    <citation type="submission" date="2021-08" db="EMBL/GenBank/DDBJ databases">
        <authorList>
            <person name="Tani A."/>
            <person name="Ola A."/>
            <person name="Ogura Y."/>
            <person name="Katsura K."/>
            <person name="Hayashi T."/>
        </authorList>
    </citation>
    <scope>NUCLEOTIDE SEQUENCE</scope>
    <source>
        <strain evidence="4">JCM 32048</strain>
    </source>
</reference>
<feature type="compositionally biased region" description="Polar residues" evidence="2">
    <location>
        <begin position="305"/>
        <end position="326"/>
    </location>
</feature>
<gene>
    <name evidence="4" type="primary">tolB_3</name>
    <name evidence="4" type="ORF">MPEAHAMD_2611</name>
</gene>
<dbReference type="Proteomes" id="UP001055286">
    <property type="component" value="Unassembled WGS sequence"/>
</dbReference>
<dbReference type="Gene3D" id="2.120.10.60">
    <property type="entry name" value="Tricorn protease N-terminal domain"/>
    <property type="match status" value="1"/>
</dbReference>
<dbReference type="InterPro" id="IPR011659">
    <property type="entry name" value="WD40"/>
</dbReference>
<name>A0AA37HB55_9HYPH</name>
<dbReference type="InterPro" id="IPR028992">
    <property type="entry name" value="Hedgehog/Intein_dom"/>
</dbReference>
<feature type="domain" description="Hedgehog/Intein (Hint)" evidence="3">
    <location>
        <begin position="416"/>
        <end position="549"/>
    </location>
</feature>
<proteinExistence type="inferred from homology"/>
<evidence type="ECO:0000259" key="3">
    <source>
        <dbReference type="Pfam" id="PF13403"/>
    </source>
</evidence>
<evidence type="ECO:0000256" key="2">
    <source>
        <dbReference type="SAM" id="MobiDB-lite"/>
    </source>
</evidence>
<dbReference type="SUPFAM" id="SSF51294">
    <property type="entry name" value="Hedgehog/intein (Hint) domain"/>
    <property type="match status" value="1"/>
</dbReference>
<evidence type="ECO:0000313" key="5">
    <source>
        <dbReference type="Proteomes" id="UP001055286"/>
    </source>
</evidence>
<dbReference type="AlphaFoldDB" id="A0AA37HB55"/>
<dbReference type="InterPro" id="IPR011042">
    <property type="entry name" value="6-blade_b-propeller_TolB-like"/>
</dbReference>
<dbReference type="InterPro" id="IPR036844">
    <property type="entry name" value="Hint_dom_sf"/>
</dbReference>
<feature type="region of interest" description="Disordered" evidence="2">
    <location>
        <begin position="366"/>
        <end position="388"/>
    </location>
</feature>
<feature type="region of interest" description="Disordered" evidence="2">
    <location>
        <begin position="305"/>
        <end position="327"/>
    </location>
</feature>
<evidence type="ECO:0000256" key="1">
    <source>
        <dbReference type="ARBA" id="ARBA00009820"/>
    </source>
</evidence>
<dbReference type="SUPFAM" id="SSF82171">
    <property type="entry name" value="DPP6 N-terminal domain-like"/>
    <property type="match status" value="1"/>
</dbReference>
<reference evidence="4" key="1">
    <citation type="journal article" date="2016" name="Front. Microbiol.">
        <title>Genome Sequence of the Piezophilic, Mesophilic Sulfate-Reducing Bacterium Desulfovibrio indicus J2T.</title>
        <authorList>
            <person name="Cao J."/>
            <person name="Maignien L."/>
            <person name="Shao Z."/>
            <person name="Alain K."/>
            <person name="Jebbar M."/>
        </authorList>
    </citation>
    <scope>NUCLEOTIDE SEQUENCE</scope>
    <source>
        <strain evidence="4">JCM 32048</strain>
    </source>
</reference>
<comment type="caution">
    <text evidence="4">The sequence shown here is derived from an EMBL/GenBank/DDBJ whole genome shotgun (WGS) entry which is preliminary data.</text>
</comment>
<sequence>MTTTRVSTAADGTQGNGLSFTNSTGVSQISADGRYVVFTSEASNLVSGDTNNAQDVFVKDLSTGTITRVSVASDGTPTSNGGDSASPSISADGRYVAFTSRASNLVSGDTNNIADIFVKDLATGTIALVNTASDGTQASGNSNNPSISADGRYVAFASNASNLVSGDTNNLQDVFVKDLSTGVIARVNTASDGTQASGGNSNGVSISTDGRYVAFASTARNLVSGDTNNAPDVFVKDLSTGVIARVNTASDGTQASGGNSGNPSISADGRYVAFASTASNLVSGDTNNVQDIFVKDLSTGTITRVNTASDGTPTSSGNSGNPSISADGSRVAFHSVSGNLVSGDTNNALDVFVKDLTTGTITRVSVASDGTPTSSGSSNTPSISGDGSRVVFQSTATNLVANDTNSSQDVFAAHAVCFAAGTRIRTVRGEVAVEDLMVGDLAVTASGAHRPIRWTGHRTVLCQGRPDLMPVRIAAHAFADDRPARDLRVSPAHALCLDLVGEVLVPAIHLVNGTTLAQEPLERVTYWHVELDSHDILLAEGLPAESYLDRGNRAFFAEAQTVDLALGPDIPADRTAAAFCRPLHEAGPLVEFARARLRERAEASGWTLVDVPMTDLHLVADGQMIRPDIVDLTARFVLSAEAREVRLVSSSSVPAHVEAESGDFRRLGVLLGALAIDDGLTGARTIALDDARLAEGFHAVESSDDAIWRWTDGGAVLPPSLWEGCRGTIFLRVRLNRTALRRWVRPQASSGGAGDDRQIA</sequence>
<dbReference type="Pfam" id="PF13403">
    <property type="entry name" value="Hint_2"/>
    <property type="match status" value="1"/>
</dbReference>
<keyword evidence="5" id="KW-1185">Reference proteome</keyword>
<dbReference type="PANTHER" id="PTHR36842">
    <property type="entry name" value="PROTEIN TOLB HOMOLOG"/>
    <property type="match status" value="1"/>
</dbReference>
<evidence type="ECO:0000313" key="4">
    <source>
        <dbReference type="EMBL" id="GJD62458.1"/>
    </source>
</evidence>
<dbReference type="Pfam" id="PF07676">
    <property type="entry name" value="PD40"/>
    <property type="match status" value="6"/>
</dbReference>
<feature type="compositionally biased region" description="Low complexity" evidence="2">
    <location>
        <begin position="368"/>
        <end position="386"/>
    </location>
</feature>
<feature type="region of interest" description="Disordered" evidence="2">
    <location>
        <begin position="1"/>
        <end position="23"/>
    </location>
</feature>
<dbReference type="EMBL" id="BPQJ01000010">
    <property type="protein sequence ID" value="GJD62458.1"/>
    <property type="molecule type" value="Genomic_DNA"/>
</dbReference>
<comment type="similarity">
    <text evidence="1">Belongs to the TolB family.</text>
</comment>
<accession>A0AA37HB55</accession>
<protein>
    <submittedName>
        <fullName evidence="4">Tol-Pal system protein TolB</fullName>
    </submittedName>
</protein>
<organism evidence="4 5">
    <name type="scientific">Methylobacterium frigidaeris</name>
    <dbReference type="NCBI Taxonomy" id="2038277"/>
    <lineage>
        <taxon>Bacteria</taxon>
        <taxon>Pseudomonadati</taxon>
        <taxon>Pseudomonadota</taxon>
        <taxon>Alphaproteobacteria</taxon>
        <taxon>Hyphomicrobiales</taxon>
        <taxon>Methylobacteriaceae</taxon>
        <taxon>Methylobacterium</taxon>
    </lineage>
</organism>